<dbReference type="WBParaSite" id="Hba_16469">
    <property type="protein sequence ID" value="Hba_16469"/>
    <property type="gene ID" value="Hba_16469"/>
</dbReference>
<dbReference type="Proteomes" id="UP000095283">
    <property type="component" value="Unplaced"/>
</dbReference>
<accession>A0A1I7XG59</accession>
<evidence type="ECO:0000313" key="2">
    <source>
        <dbReference type="WBParaSite" id="Hba_16469"/>
    </source>
</evidence>
<organism evidence="1 2">
    <name type="scientific">Heterorhabditis bacteriophora</name>
    <name type="common">Entomopathogenic nematode worm</name>
    <dbReference type="NCBI Taxonomy" id="37862"/>
    <lineage>
        <taxon>Eukaryota</taxon>
        <taxon>Metazoa</taxon>
        <taxon>Ecdysozoa</taxon>
        <taxon>Nematoda</taxon>
        <taxon>Chromadorea</taxon>
        <taxon>Rhabditida</taxon>
        <taxon>Rhabditina</taxon>
        <taxon>Rhabditomorpha</taxon>
        <taxon>Strongyloidea</taxon>
        <taxon>Heterorhabditidae</taxon>
        <taxon>Heterorhabditis</taxon>
    </lineage>
</organism>
<name>A0A1I7XG59_HETBA</name>
<evidence type="ECO:0000313" key="1">
    <source>
        <dbReference type="Proteomes" id="UP000095283"/>
    </source>
</evidence>
<reference evidence="2" key="1">
    <citation type="submission" date="2016-11" db="UniProtKB">
        <authorList>
            <consortium name="WormBaseParasite"/>
        </authorList>
    </citation>
    <scope>IDENTIFICATION</scope>
</reference>
<dbReference type="AlphaFoldDB" id="A0A1I7XG59"/>
<sequence>MMIFIKYVMYESGDEDIDTKESIVVGEDGKRMTIRHVMVPSQKDIEEMILERKKQALIDKYLGNI</sequence>
<protein>
    <submittedName>
        <fullName evidence="2">Envelope-like protein</fullName>
    </submittedName>
</protein>
<keyword evidence="1" id="KW-1185">Reference proteome</keyword>
<proteinExistence type="predicted"/>